<protein>
    <submittedName>
        <fullName evidence="11">G-protein coupled receptor Mth2</fullName>
    </submittedName>
</protein>
<keyword evidence="4 8" id="KW-1133">Transmembrane helix</keyword>
<feature type="region of interest" description="Disordered" evidence="7">
    <location>
        <begin position="702"/>
        <end position="781"/>
    </location>
</feature>
<evidence type="ECO:0000259" key="9">
    <source>
        <dbReference type="PROSITE" id="PS50261"/>
    </source>
</evidence>
<dbReference type="EMBL" id="VIIS01000165">
    <property type="protein sequence ID" value="KAF0312499.1"/>
    <property type="molecule type" value="Genomic_DNA"/>
</dbReference>
<dbReference type="Proteomes" id="UP000440578">
    <property type="component" value="Unassembled WGS sequence"/>
</dbReference>
<dbReference type="PROSITE" id="PS50262">
    <property type="entry name" value="G_PROTEIN_RECEP_F1_2"/>
    <property type="match status" value="1"/>
</dbReference>
<dbReference type="GO" id="GO:0016020">
    <property type="term" value="C:membrane"/>
    <property type="evidence" value="ECO:0007669"/>
    <property type="project" value="UniProtKB-SubCell"/>
</dbReference>
<evidence type="ECO:0000256" key="4">
    <source>
        <dbReference type="ARBA" id="ARBA00022989"/>
    </source>
</evidence>
<dbReference type="CDD" id="cd15039">
    <property type="entry name" value="7tmB3_Methuselah-like"/>
    <property type="match status" value="1"/>
</dbReference>
<evidence type="ECO:0000313" key="12">
    <source>
        <dbReference type="Proteomes" id="UP000440578"/>
    </source>
</evidence>
<feature type="domain" description="G-protein coupled receptors family 1 profile" evidence="10">
    <location>
        <begin position="422"/>
        <end position="688"/>
    </location>
</feature>
<gene>
    <name evidence="11" type="primary">mth2_5</name>
    <name evidence="11" type="ORF">FJT64_016749</name>
</gene>
<dbReference type="InterPro" id="IPR036272">
    <property type="entry name" value="Methuselah_N_sf"/>
</dbReference>
<keyword evidence="5" id="KW-0807">Transducer</keyword>
<dbReference type="InterPro" id="IPR000832">
    <property type="entry name" value="GPCR_2_secretin-like"/>
</dbReference>
<keyword evidence="3 8" id="KW-0812">Transmembrane</keyword>
<evidence type="ECO:0000256" key="2">
    <source>
        <dbReference type="ARBA" id="ARBA00008979"/>
    </source>
</evidence>
<feature type="transmembrane region" description="Helical" evidence="8">
    <location>
        <begin position="496"/>
        <end position="519"/>
    </location>
</feature>
<feature type="domain" description="G-protein coupled receptors family 2 profile 2" evidence="9">
    <location>
        <begin position="411"/>
        <end position="685"/>
    </location>
</feature>
<dbReference type="PANTHER" id="PTHR46953:SF1">
    <property type="entry name" value="G-PROTEIN COUPLED RECEPTOR MTH-LIKE 1-RELATED"/>
    <property type="match status" value="1"/>
</dbReference>
<feature type="transmembrane region" description="Helical" evidence="8">
    <location>
        <begin position="412"/>
        <end position="434"/>
    </location>
</feature>
<dbReference type="InterPro" id="IPR052808">
    <property type="entry name" value="GPCR_Mth-like"/>
</dbReference>
<comment type="similarity">
    <text evidence="2">Belongs to the G-protein coupled receptor 2 family. Mth subfamily.</text>
</comment>
<organism evidence="11 12">
    <name type="scientific">Amphibalanus amphitrite</name>
    <name type="common">Striped barnacle</name>
    <name type="synonym">Balanus amphitrite</name>
    <dbReference type="NCBI Taxonomy" id="1232801"/>
    <lineage>
        <taxon>Eukaryota</taxon>
        <taxon>Metazoa</taxon>
        <taxon>Ecdysozoa</taxon>
        <taxon>Arthropoda</taxon>
        <taxon>Crustacea</taxon>
        <taxon>Multicrustacea</taxon>
        <taxon>Cirripedia</taxon>
        <taxon>Thoracica</taxon>
        <taxon>Thoracicalcarea</taxon>
        <taxon>Balanomorpha</taxon>
        <taxon>Balanoidea</taxon>
        <taxon>Balanidae</taxon>
        <taxon>Amphibalaninae</taxon>
        <taxon>Amphibalanus</taxon>
    </lineage>
</organism>
<feature type="transmembrane region" description="Helical" evidence="8">
    <location>
        <begin position="636"/>
        <end position="657"/>
    </location>
</feature>
<evidence type="ECO:0000256" key="6">
    <source>
        <dbReference type="ARBA" id="ARBA00023136"/>
    </source>
</evidence>
<dbReference type="Pfam" id="PF00002">
    <property type="entry name" value="7tm_2"/>
    <property type="match status" value="1"/>
</dbReference>
<dbReference type="GO" id="GO:0004930">
    <property type="term" value="F:G protein-coupled receptor activity"/>
    <property type="evidence" value="ECO:0007669"/>
    <property type="project" value="UniProtKB-KW"/>
</dbReference>
<proteinExistence type="inferred from homology"/>
<evidence type="ECO:0000256" key="7">
    <source>
        <dbReference type="SAM" id="MobiDB-lite"/>
    </source>
</evidence>
<dbReference type="SUPFAM" id="SSF63877">
    <property type="entry name" value="Methuselah ectodomain"/>
    <property type="match status" value="1"/>
</dbReference>
<feature type="transmembrane region" description="Helical" evidence="8">
    <location>
        <begin position="663"/>
        <end position="683"/>
    </location>
</feature>
<dbReference type="OrthoDB" id="6134459at2759"/>
<evidence type="ECO:0000256" key="8">
    <source>
        <dbReference type="SAM" id="Phobius"/>
    </source>
</evidence>
<evidence type="ECO:0000256" key="3">
    <source>
        <dbReference type="ARBA" id="ARBA00022692"/>
    </source>
</evidence>
<dbReference type="PROSITE" id="PS50261">
    <property type="entry name" value="G_PROTEIN_RECEP_F2_4"/>
    <property type="match status" value="1"/>
</dbReference>
<feature type="compositionally biased region" description="Basic and acidic residues" evidence="7">
    <location>
        <begin position="703"/>
        <end position="713"/>
    </location>
</feature>
<feature type="compositionally biased region" description="Low complexity" evidence="7">
    <location>
        <begin position="724"/>
        <end position="733"/>
    </location>
</feature>
<dbReference type="AlphaFoldDB" id="A0A6A4X4T3"/>
<dbReference type="InterPro" id="IPR017981">
    <property type="entry name" value="GPCR_2-like_7TM"/>
</dbReference>
<dbReference type="GO" id="GO:0007166">
    <property type="term" value="P:cell surface receptor signaling pathway"/>
    <property type="evidence" value="ECO:0007669"/>
    <property type="project" value="InterPro"/>
</dbReference>
<reference evidence="11 12" key="1">
    <citation type="submission" date="2019-07" db="EMBL/GenBank/DDBJ databases">
        <title>Draft genome assembly of a fouling barnacle, Amphibalanus amphitrite (Darwin, 1854): The first reference genome for Thecostraca.</title>
        <authorList>
            <person name="Kim W."/>
        </authorList>
    </citation>
    <scope>NUCLEOTIDE SEQUENCE [LARGE SCALE GENOMIC DNA]</scope>
    <source>
        <strain evidence="11">SNU_AA5</strain>
        <tissue evidence="11">Soma without cirri and trophi</tissue>
    </source>
</reference>
<feature type="transmembrane region" description="Helical" evidence="8">
    <location>
        <begin position="531"/>
        <end position="552"/>
    </location>
</feature>
<evidence type="ECO:0000313" key="11">
    <source>
        <dbReference type="EMBL" id="KAF0312499.1"/>
    </source>
</evidence>
<evidence type="ECO:0000256" key="1">
    <source>
        <dbReference type="ARBA" id="ARBA00004141"/>
    </source>
</evidence>
<feature type="compositionally biased region" description="Gly residues" evidence="7">
    <location>
        <begin position="714"/>
        <end position="723"/>
    </location>
</feature>
<keyword evidence="11" id="KW-0675">Receptor</keyword>
<keyword evidence="12" id="KW-1185">Reference proteome</keyword>
<dbReference type="InterPro" id="IPR017452">
    <property type="entry name" value="GPCR_Rhodpsn_7TM"/>
</dbReference>
<evidence type="ECO:0000256" key="5">
    <source>
        <dbReference type="ARBA" id="ARBA00023040"/>
    </source>
</evidence>
<keyword evidence="5" id="KW-0297">G-protein coupled receptor</keyword>
<feature type="compositionally biased region" description="Low complexity" evidence="7">
    <location>
        <begin position="745"/>
        <end position="781"/>
    </location>
</feature>
<sequence>MPAPVATCGSDVDAPPSPVRALIRKCCPESQQFDLSVGDCVDREGPWQPTIYAHSPFNATAPTPVESAEYDIRAERLQECTTIAMNMDPEYPDVLYPLDNGFLYVPAFQYLYSPDAYCIETITGTGVPGGPVLGGVVCKGMAEETPGITALPDDRPVVPRCCARFIPLDLYRGCRFDLQMTSEPAPPLEEAAVGADAVRYEITTPLCNGTDMVFLRMGAEPFAIDSLGTLPLPEANLTIPLGDFCLNEGLPTGPEDAAVPEAAGATAMLCPSAEQRAALDATSVRKCCPPGMEVERLVHAEAADEMNCVPSGRTLEVDSLEQVAVGMRAAPLLIHMPPCEGGLFEVTTGNFSVRDDGSFQLIEFDPYACHNQAIYKATASTYCLDRKVGSEQPVHAFYCFPEQKPDDTNVNYIFYPILMGITDFFLLVTFIVYLTVPDPTQTGLNKKRKLSQSVLGMILLAYISSLFFAYLVLMIVQTAVTQLTKYRVACKVLAVILYFFLLSAFYWLSVICFEIYLSTRADKRTSGRKRFRLYAVYAWGCPLLMASLALIMDLAPGIDNCSVIKPAFGRYRCLFQNRKAFIAYFYIPIGVLLAICLLLYILTVKNLSVPSKMPGKDASSAMSKQSAKQQGKRRKLCAKLFLIMGITWVAELLSYLIGDSPVWYFFDVINILQGFFIFVAFILRPKVLQYIKKTALQSLSRSFGHDSQHDGHQRGGGAGGGAEAGAAARAPPAVSSPATMSTRVASTRTNSGGSGTGTAASGSSGSTGSTGTAGSNGAAEP</sequence>
<comment type="subcellular location">
    <subcellularLocation>
        <location evidence="1">Membrane</location>
        <topology evidence="1">Multi-pass membrane protein</topology>
    </subcellularLocation>
</comment>
<feature type="transmembrane region" description="Helical" evidence="8">
    <location>
        <begin position="454"/>
        <end position="476"/>
    </location>
</feature>
<accession>A0A6A4X4T3</accession>
<dbReference type="Gene3D" id="1.20.1070.10">
    <property type="entry name" value="Rhodopsin 7-helix transmembrane proteins"/>
    <property type="match status" value="1"/>
</dbReference>
<keyword evidence="6 8" id="KW-0472">Membrane</keyword>
<dbReference type="SUPFAM" id="SSF81321">
    <property type="entry name" value="Family A G protein-coupled receptor-like"/>
    <property type="match status" value="1"/>
</dbReference>
<evidence type="ECO:0000259" key="10">
    <source>
        <dbReference type="PROSITE" id="PS50262"/>
    </source>
</evidence>
<name>A0A6A4X4T3_AMPAM</name>
<comment type="caution">
    <text evidence="11">The sequence shown here is derived from an EMBL/GenBank/DDBJ whole genome shotgun (WGS) entry which is preliminary data.</text>
</comment>
<dbReference type="PANTHER" id="PTHR46953">
    <property type="entry name" value="G-PROTEIN COUPLED RECEPTOR MTH-LIKE 1-RELATED"/>
    <property type="match status" value="1"/>
</dbReference>
<feature type="transmembrane region" description="Helical" evidence="8">
    <location>
        <begin position="581"/>
        <end position="603"/>
    </location>
</feature>